<sequence>MNCISCNTTTTLKIVQGAYKKKYGEGKNKSGILTKKVFNRGD</sequence>
<protein>
    <submittedName>
        <fullName evidence="1">Uncharacterized protein</fullName>
    </submittedName>
</protein>
<dbReference type="Proteomes" id="UP000006241">
    <property type="component" value="Unassembled WGS sequence"/>
</dbReference>
<accession>C2FXZ9</accession>
<dbReference type="AlphaFoldDB" id="C2FXZ9"/>
<name>C2FXZ9_SPHSI</name>
<gene>
    <name evidence="1" type="ORF">HMPREF0765_2205</name>
</gene>
<evidence type="ECO:0000313" key="1">
    <source>
        <dbReference type="EMBL" id="EEI92215.1"/>
    </source>
</evidence>
<evidence type="ECO:0000313" key="2">
    <source>
        <dbReference type="Proteomes" id="UP000006241"/>
    </source>
</evidence>
<proteinExistence type="predicted"/>
<dbReference type="EMBL" id="ACHB01000051">
    <property type="protein sequence ID" value="EEI92215.1"/>
    <property type="molecule type" value="Genomic_DNA"/>
</dbReference>
<dbReference type="HOGENOM" id="CLU_3258018_0_0_10"/>
<reference evidence="1 2" key="1">
    <citation type="submission" date="2009-01" db="EMBL/GenBank/DDBJ databases">
        <authorList>
            <person name="Qin X."/>
            <person name="Bachman B."/>
            <person name="Battles P."/>
            <person name="Bell A."/>
            <person name="Bess C."/>
            <person name="Bickham C."/>
            <person name="Chaboub L."/>
            <person name="Chen D."/>
            <person name="Coyle M."/>
            <person name="Deiros D.R."/>
            <person name="Dinh H."/>
            <person name="Forbes L."/>
            <person name="Fowler G."/>
            <person name="Francisco L."/>
            <person name="Fu Q."/>
            <person name="Gubbala S."/>
            <person name="Hale W."/>
            <person name="Han Y."/>
            <person name="Hemphill L."/>
            <person name="Highlander S.K."/>
            <person name="Hirani K."/>
            <person name="Hogues M."/>
            <person name="Jackson L."/>
            <person name="Jakkamsetti A."/>
            <person name="Javaid M."/>
            <person name="Jiang H."/>
            <person name="Korchina V."/>
            <person name="Kovar C."/>
            <person name="Lara F."/>
            <person name="Lee S."/>
            <person name="Mata R."/>
            <person name="Mathew T."/>
            <person name="Moen C."/>
            <person name="Morales K."/>
            <person name="Munidasa M."/>
            <person name="Nazareth L."/>
            <person name="Ngo R."/>
            <person name="Nguyen L."/>
            <person name="Okwuonu G."/>
            <person name="Ongeri F."/>
            <person name="Patil S."/>
            <person name="Petrosino J."/>
            <person name="Pham C."/>
            <person name="Pham P."/>
            <person name="Pu L.-L."/>
            <person name="Puazo M."/>
            <person name="Raj R."/>
            <person name="Reid J."/>
            <person name="Rouhana J."/>
            <person name="Saada N."/>
            <person name="Shang Y."/>
            <person name="Simmons D."/>
            <person name="Thornton R."/>
            <person name="Warren J."/>
            <person name="Weissenberger G."/>
            <person name="Zhang J."/>
            <person name="Zhang L."/>
            <person name="Zhou C."/>
            <person name="Zhu D."/>
            <person name="Muzny D."/>
            <person name="Worley K."/>
            <person name="Gibbs R."/>
        </authorList>
    </citation>
    <scope>NUCLEOTIDE SEQUENCE [LARGE SCALE GENOMIC DNA]</scope>
    <source>
        <strain evidence="1 2">ATCC 33300</strain>
    </source>
</reference>
<organism evidence="1 2">
    <name type="scientific">Sphingobacterium spiritivorum ATCC 33300</name>
    <dbReference type="NCBI Taxonomy" id="525372"/>
    <lineage>
        <taxon>Bacteria</taxon>
        <taxon>Pseudomonadati</taxon>
        <taxon>Bacteroidota</taxon>
        <taxon>Sphingobacteriia</taxon>
        <taxon>Sphingobacteriales</taxon>
        <taxon>Sphingobacteriaceae</taxon>
        <taxon>Sphingobacterium</taxon>
    </lineage>
</organism>
<comment type="caution">
    <text evidence="1">The sequence shown here is derived from an EMBL/GenBank/DDBJ whole genome shotgun (WGS) entry which is preliminary data.</text>
</comment>